<dbReference type="Gene3D" id="2.40.50.1020">
    <property type="entry name" value="LytTr DNA-binding domain"/>
    <property type="match status" value="1"/>
</dbReference>
<comment type="caution">
    <text evidence="2">The sequence shown here is derived from an EMBL/GenBank/DDBJ whole genome shotgun (WGS) entry which is preliminary data.</text>
</comment>
<dbReference type="GO" id="GO:0003677">
    <property type="term" value="F:DNA binding"/>
    <property type="evidence" value="ECO:0007669"/>
    <property type="project" value="InterPro"/>
</dbReference>
<dbReference type="RefSeq" id="WP_186950394.1">
    <property type="nucleotide sequence ID" value="NZ_JACOPL010000024.1"/>
</dbReference>
<keyword evidence="3" id="KW-1185">Reference proteome</keyword>
<feature type="domain" description="HTH LytTR-type" evidence="1">
    <location>
        <begin position="158"/>
        <end position="221"/>
    </location>
</feature>
<dbReference type="InterPro" id="IPR007492">
    <property type="entry name" value="LytTR_DNA-bd_dom"/>
</dbReference>
<evidence type="ECO:0000313" key="2">
    <source>
        <dbReference type="EMBL" id="MBC5726695.1"/>
    </source>
</evidence>
<protein>
    <submittedName>
        <fullName evidence="2">LytTR family transcriptional regulator</fullName>
    </submittedName>
</protein>
<dbReference type="Pfam" id="PF04397">
    <property type="entry name" value="LytTR"/>
    <property type="match status" value="1"/>
</dbReference>
<dbReference type="Proteomes" id="UP000606499">
    <property type="component" value="Unassembled WGS sequence"/>
</dbReference>
<dbReference type="SMART" id="SM00850">
    <property type="entry name" value="LytTR"/>
    <property type="match status" value="1"/>
</dbReference>
<evidence type="ECO:0000259" key="1">
    <source>
        <dbReference type="PROSITE" id="PS50930"/>
    </source>
</evidence>
<evidence type="ECO:0000313" key="3">
    <source>
        <dbReference type="Proteomes" id="UP000606499"/>
    </source>
</evidence>
<proteinExistence type="predicted"/>
<gene>
    <name evidence="2" type="ORF">H8S45_14680</name>
</gene>
<dbReference type="EMBL" id="JACOPL010000024">
    <property type="protein sequence ID" value="MBC5726695.1"/>
    <property type="molecule type" value="Genomic_DNA"/>
</dbReference>
<reference evidence="2" key="1">
    <citation type="submission" date="2020-08" db="EMBL/GenBank/DDBJ databases">
        <title>Genome public.</title>
        <authorList>
            <person name="Liu C."/>
            <person name="Sun Q."/>
        </authorList>
    </citation>
    <scope>NUCLEOTIDE SEQUENCE</scope>
    <source>
        <strain evidence="2">NSJ-28</strain>
    </source>
</reference>
<dbReference type="SUPFAM" id="SSF54427">
    <property type="entry name" value="NTF2-like"/>
    <property type="match status" value="1"/>
</dbReference>
<sequence>MAAKKIDLEEIAALTKALFHAHYAGDLDKWFSYLCPDSVYLGTGEPLLFGGDAIREHFKGFTGKAVNIIEEEYFPVSLGDSAAQVCGQIIVESLEGSFRVINHFTISYRIIGGELKMVHQHNSYEYMQPSESKVLNLDVNTTQFVRSLLLERPSGRRIPIRSGTQTIFVNSNTVLYVQSQRRKTEFVCIDRVISCNSSIGEIAKELPDLFYPIHRGYLVNTLFIVAIRRFEVELISGLCIPIPSLTYMKVKEDLLHKIPSREIPSHDSQ</sequence>
<organism evidence="2 3">
    <name type="scientific">Agathobaculum faecis</name>
    <dbReference type="NCBI Taxonomy" id="2763013"/>
    <lineage>
        <taxon>Bacteria</taxon>
        <taxon>Bacillati</taxon>
        <taxon>Bacillota</taxon>
        <taxon>Clostridia</taxon>
        <taxon>Eubacteriales</taxon>
        <taxon>Butyricicoccaceae</taxon>
        <taxon>Agathobaculum</taxon>
    </lineage>
</organism>
<dbReference type="AlphaFoldDB" id="A0A923LWI5"/>
<name>A0A923LWI5_9FIRM</name>
<dbReference type="PROSITE" id="PS50930">
    <property type="entry name" value="HTH_LYTTR"/>
    <property type="match status" value="1"/>
</dbReference>
<accession>A0A923LWI5</accession>
<dbReference type="Gene3D" id="3.10.450.50">
    <property type="match status" value="1"/>
</dbReference>
<dbReference type="InterPro" id="IPR032710">
    <property type="entry name" value="NTF2-like_dom_sf"/>
</dbReference>